<proteinExistence type="predicted"/>
<evidence type="ECO:0000256" key="2">
    <source>
        <dbReference type="ARBA" id="ARBA00022692"/>
    </source>
</evidence>
<evidence type="ECO:0000313" key="8">
    <source>
        <dbReference type="EMBL" id="EAR92010.2"/>
    </source>
</evidence>
<dbReference type="RefSeq" id="XP_001012255.2">
    <property type="nucleotide sequence ID" value="XM_001012255.2"/>
</dbReference>
<sequence>MIINQPQQGDLIQQNQINVQLTQDNRQPTNKQDKKGQKQANINQNEKRVLSFLNMFRNKDSVDFNKLNKTQSKAKRKEDRFLADREAEQFENVYNDFNFGQMVMSFPNPDNKNSEVKAEGITFREAMQIFDENLNMLNPQMNAHEVDFQRKAFQLSFLLLDDYVDNTEEAQEAQKKKEEQEKKKRKQKAQQQVEQEKQQKLQKEKSKDQQSLLQQADKELKLDPQEKQGRQSVKKKVQGLSDAEIIELLQEIRFIEENNEVPLIGNLQPGQSPDNKQPTINALNKDKDIKNNKDNKDNNNKLQDKNENKTLNGLPQQQNLFTTVANEQNQLKDAQPSTLNNLPLTQSSEDLLFQLVEGTMNNDLSSFKNVKKKVNKGKFMYIRYYDKDDYDYIITNHVPKDFQTLFRMTLISKLTINGKLSTRSILNEEGTQIIVTIKASEDIIRQTASYYKHNKQIELGYADILSLEPCDDKFRPYRLKYLVRLAVKNAKKKRNTELDERTQQQKISGVLPIRNLREYLNMDDDQFWIDLGRKQYYFDGMLDEIASDIKINQDQELVEIIDDNDPLNMKLWAAYSLYLDYMIYYCSKMKVLKKFAKDQAKANVDNNKDQPGQQNPAEAKKTGNNKKRALNQYEKNAAFLYRLIFKQAIEDTNLSFLKVQSFFSAKQKLQNIWHRLEVENPIAPFSNFTNSPYEEHLLFWRTYEQNEFKQRSIFTNMEKIKICDIVIGDNVNVLKMLNQGLMLNYFPLHDPHQLKGDSALQYFQKVIENDILPEPELSEVQDRVRKLFLMLDTQADPSDFDTSSVIQDLSIRIFKPWYLQIDTIRDYFGEKIAIYFKFLSSYTFHLSYISFIGVIIEIIIASLKYKHPETSAGFRFFFAIIIIIWQCAFIEFWKREQAVFSLTYGQENFQQSEQERPSFKGYFKRSIANDQINYQYYNSLKRKAFFVFSLILSALVICIVIAIIFALFFFKAWLLENGYLLNAPFINPNTLIGILNSIQIIIFNQLYLYMNDWLSEKENHQTLMSYENSYISKVFMFTFCNTFNSCFIIAFFNDLFLIEKGNTTYIDFCKSDQKDGQRDCFDVLRTQMISIFLINLIKNIPELVVPLLKTFAKKALRDSHKNLIIHPFREIDNYIKDQFDLEPYTTNREIDGTVSDYMELVIQFAFLSLFGLAFPTSFLLAFVNNILEIQVDKTKLIYISRRPTPTGASDIGTWFVLIEIISFLSVFANAGLIAFTSDTVTTSPTLAQNVDKYSQRIFFVTFLIFIFLKYLVSSLIDDVPEKVNIIKKRHNNCINSLLKGLSKTKARSMINGKPTQLFDLVQYPQIKQKVQTVKSLYEKVKQFNTEQLDPIIPDKKEIKLTKGDQNKQIEQNIFNQTQQPLLQNQTQNLQSFEIQK</sequence>
<dbReference type="InterPro" id="IPR007632">
    <property type="entry name" value="Anoctamin"/>
</dbReference>
<feature type="transmembrane region" description="Helical" evidence="6">
    <location>
        <begin position="1253"/>
        <end position="1272"/>
    </location>
</feature>
<dbReference type="EMBL" id="GG662767">
    <property type="protein sequence ID" value="EAR92010.2"/>
    <property type="molecule type" value="Genomic_DNA"/>
</dbReference>
<evidence type="ECO:0000256" key="1">
    <source>
        <dbReference type="ARBA" id="ARBA00004141"/>
    </source>
</evidence>
<feature type="compositionally biased region" description="Polar residues" evidence="5">
    <location>
        <begin position="268"/>
        <end position="282"/>
    </location>
</feature>
<feature type="compositionally biased region" description="Basic and acidic residues" evidence="5">
    <location>
        <begin position="284"/>
        <end position="308"/>
    </location>
</feature>
<dbReference type="Proteomes" id="UP000009168">
    <property type="component" value="Unassembled WGS sequence"/>
</dbReference>
<reference evidence="9" key="1">
    <citation type="journal article" date="2006" name="PLoS Biol.">
        <title>Macronuclear genome sequence of the ciliate Tetrahymena thermophila, a model eukaryote.</title>
        <authorList>
            <person name="Eisen J.A."/>
            <person name="Coyne R.S."/>
            <person name="Wu M."/>
            <person name="Wu D."/>
            <person name="Thiagarajan M."/>
            <person name="Wortman J.R."/>
            <person name="Badger J.H."/>
            <person name="Ren Q."/>
            <person name="Amedeo P."/>
            <person name="Jones K.M."/>
            <person name="Tallon L.J."/>
            <person name="Delcher A.L."/>
            <person name="Salzberg S.L."/>
            <person name="Silva J.C."/>
            <person name="Haas B.J."/>
            <person name="Majoros W.H."/>
            <person name="Farzad M."/>
            <person name="Carlton J.M."/>
            <person name="Smith R.K. Jr."/>
            <person name="Garg J."/>
            <person name="Pearlman R.E."/>
            <person name="Karrer K.M."/>
            <person name="Sun L."/>
            <person name="Manning G."/>
            <person name="Elde N.C."/>
            <person name="Turkewitz A.P."/>
            <person name="Asai D.J."/>
            <person name="Wilkes D.E."/>
            <person name="Wang Y."/>
            <person name="Cai H."/>
            <person name="Collins K."/>
            <person name="Stewart B.A."/>
            <person name="Lee S.R."/>
            <person name="Wilamowska K."/>
            <person name="Weinberg Z."/>
            <person name="Ruzzo W.L."/>
            <person name="Wloga D."/>
            <person name="Gaertig J."/>
            <person name="Frankel J."/>
            <person name="Tsao C.-C."/>
            <person name="Gorovsky M.A."/>
            <person name="Keeling P.J."/>
            <person name="Waller R.F."/>
            <person name="Patron N.J."/>
            <person name="Cherry J.M."/>
            <person name="Stover N.A."/>
            <person name="Krieger C.J."/>
            <person name="del Toro C."/>
            <person name="Ryder H.F."/>
            <person name="Williamson S.C."/>
            <person name="Barbeau R.A."/>
            <person name="Hamilton E.P."/>
            <person name="Orias E."/>
        </authorList>
    </citation>
    <scope>NUCLEOTIDE SEQUENCE [LARGE SCALE GENOMIC DNA]</scope>
    <source>
        <strain evidence="9">SB210</strain>
    </source>
</reference>
<name>Q234J3_TETTS</name>
<evidence type="ECO:0000256" key="6">
    <source>
        <dbReference type="SAM" id="Phobius"/>
    </source>
</evidence>
<feature type="region of interest" description="Disordered" evidence="5">
    <location>
        <begin position="171"/>
        <end position="211"/>
    </location>
</feature>
<evidence type="ECO:0000259" key="7">
    <source>
        <dbReference type="Pfam" id="PF04547"/>
    </source>
</evidence>
<feature type="transmembrane region" description="Helical" evidence="6">
    <location>
        <begin position="1160"/>
        <end position="1183"/>
    </location>
</feature>
<feature type="domain" description="Anoctamin transmembrane" evidence="7">
    <location>
        <begin position="824"/>
        <end position="1290"/>
    </location>
</feature>
<evidence type="ECO:0000256" key="4">
    <source>
        <dbReference type="ARBA" id="ARBA00023136"/>
    </source>
</evidence>
<feature type="region of interest" description="Disordered" evidence="5">
    <location>
        <begin position="603"/>
        <end position="627"/>
    </location>
</feature>
<dbReference type="PANTHER" id="PTHR12308">
    <property type="entry name" value="ANOCTAMIN"/>
    <property type="match status" value="1"/>
</dbReference>
<feature type="transmembrane region" description="Helical" evidence="6">
    <location>
        <begin position="1030"/>
        <end position="1052"/>
    </location>
</feature>
<feature type="transmembrane region" description="Helical" evidence="6">
    <location>
        <begin position="1211"/>
        <end position="1233"/>
    </location>
</feature>
<comment type="subcellular location">
    <subcellularLocation>
        <location evidence="1">Membrane</location>
        <topology evidence="1">Multi-pass membrane protein</topology>
    </subcellularLocation>
</comment>
<dbReference type="HOGENOM" id="CLU_270366_0_0_1"/>
<evidence type="ECO:0000256" key="5">
    <source>
        <dbReference type="SAM" id="MobiDB-lite"/>
    </source>
</evidence>
<feature type="compositionally biased region" description="Basic and acidic residues" evidence="5">
    <location>
        <begin position="194"/>
        <end position="208"/>
    </location>
</feature>
<dbReference type="OrthoDB" id="414468at2759"/>
<dbReference type="GO" id="GO:0016020">
    <property type="term" value="C:membrane"/>
    <property type="evidence" value="ECO:0007669"/>
    <property type="project" value="UniProtKB-SubCell"/>
</dbReference>
<keyword evidence="2 6" id="KW-0812">Transmembrane</keyword>
<organism evidence="8 9">
    <name type="scientific">Tetrahymena thermophila (strain SB210)</name>
    <dbReference type="NCBI Taxonomy" id="312017"/>
    <lineage>
        <taxon>Eukaryota</taxon>
        <taxon>Sar</taxon>
        <taxon>Alveolata</taxon>
        <taxon>Ciliophora</taxon>
        <taxon>Intramacronucleata</taxon>
        <taxon>Oligohymenophorea</taxon>
        <taxon>Hymenostomatida</taxon>
        <taxon>Tetrahymenina</taxon>
        <taxon>Tetrahymenidae</taxon>
        <taxon>Tetrahymena</taxon>
    </lineage>
</organism>
<feature type="transmembrane region" description="Helical" evidence="6">
    <location>
        <begin position="872"/>
        <end position="893"/>
    </location>
</feature>
<dbReference type="InParanoid" id="Q234J3"/>
<feature type="region of interest" description="Disordered" evidence="5">
    <location>
        <begin position="23"/>
        <end position="44"/>
    </location>
</feature>
<feature type="transmembrane region" description="Helical" evidence="6">
    <location>
        <begin position="834"/>
        <end position="860"/>
    </location>
</feature>
<evidence type="ECO:0000313" key="9">
    <source>
        <dbReference type="Proteomes" id="UP000009168"/>
    </source>
</evidence>
<feature type="region of interest" description="Disordered" evidence="5">
    <location>
        <begin position="265"/>
        <end position="313"/>
    </location>
</feature>
<keyword evidence="9" id="KW-1185">Reference proteome</keyword>
<protein>
    <submittedName>
        <fullName evidence="8">Calcium-activated chloride channel protein</fullName>
    </submittedName>
</protein>
<keyword evidence="3 6" id="KW-1133">Transmembrane helix</keyword>
<dbReference type="Pfam" id="PF04547">
    <property type="entry name" value="Anoctamin"/>
    <property type="match status" value="1"/>
</dbReference>
<dbReference type="GeneID" id="7828123"/>
<evidence type="ECO:0000256" key="3">
    <source>
        <dbReference type="ARBA" id="ARBA00022989"/>
    </source>
</evidence>
<dbReference type="PANTHER" id="PTHR12308:SF73">
    <property type="entry name" value="ANOCTAMIN"/>
    <property type="match status" value="1"/>
</dbReference>
<feature type="compositionally biased region" description="Basic and acidic residues" evidence="5">
    <location>
        <begin position="172"/>
        <end position="182"/>
    </location>
</feature>
<dbReference type="InterPro" id="IPR049452">
    <property type="entry name" value="Anoctamin_TM"/>
</dbReference>
<feature type="transmembrane region" description="Helical" evidence="6">
    <location>
        <begin position="990"/>
        <end position="1009"/>
    </location>
</feature>
<feature type="transmembrane region" description="Helical" evidence="6">
    <location>
        <begin position="944"/>
        <end position="970"/>
    </location>
</feature>
<keyword evidence="4 6" id="KW-0472">Membrane</keyword>
<dbReference type="KEGG" id="tet:TTHERM_00105030"/>
<dbReference type="eggNOG" id="KOG2514">
    <property type="taxonomic scope" value="Eukaryota"/>
</dbReference>
<gene>
    <name evidence="8" type="ORF">TTHERM_00105030</name>
</gene>
<accession>Q234J3</accession>
<dbReference type="GO" id="GO:0005254">
    <property type="term" value="F:chloride channel activity"/>
    <property type="evidence" value="ECO:0007669"/>
    <property type="project" value="TreeGrafter"/>
</dbReference>